<dbReference type="Gene3D" id="3.30.420.10">
    <property type="entry name" value="Ribonuclease H-like superfamily/Ribonuclease H"/>
    <property type="match status" value="1"/>
</dbReference>
<evidence type="ECO:0000259" key="1">
    <source>
        <dbReference type="SMART" id="SM00950"/>
    </source>
</evidence>
<sequence>MNLKEENERRRCRAQIVDENPYLRSLGIHIIKAPCAGEATIQFPPAIVCENGVVEPKPNGDLDWRLSVPRDDLLIHVVNHLQCKEGKQFREAFIAAANGRAEFIRLTILVMQAHPNYLIYPEHIQQGSASQQNVSPGAIIHADIVHPTQTEFIIVAHRVLHVLYVPRLDELEGITNALCYAHGIVTSPISLPAHLYAAADLAKRGRNNFKTEHSGSNYKQCAVFLTLAYIMLSPEMLPMKCFNEFSNKLKCKFWD</sequence>
<dbReference type="OrthoDB" id="5812648at2759"/>
<dbReference type="AlphaFoldDB" id="A0A8J2M5N5"/>
<evidence type="ECO:0000313" key="3">
    <source>
        <dbReference type="Proteomes" id="UP000746747"/>
    </source>
</evidence>
<dbReference type="EMBL" id="CAKAEH010001981">
    <property type="protein sequence ID" value="CAG9540631.1"/>
    <property type="molecule type" value="Genomic_DNA"/>
</dbReference>
<evidence type="ECO:0000313" key="2">
    <source>
        <dbReference type="EMBL" id="CAG9540631.1"/>
    </source>
</evidence>
<comment type="caution">
    <text evidence="2">The sequence shown here is derived from an EMBL/GenBank/DDBJ whole genome shotgun (WGS) entry which is preliminary data.</text>
</comment>
<name>A0A8J2M5N5_9BILA</name>
<dbReference type="SUPFAM" id="SSF53098">
    <property type="entry name" value="Ribonuclease H-like"/>
    <property type="match status" value="1"/>
</dbReference>
<gene>
    <name evidence="2" type="ORF">CJOHNSTONI_LOCUS10127</name>
</gene>
<feature type="domain" description="Piwi" evidence="1">
    <location>
        <begin position="12"/>
        <end position="210"/>
    </location>
</feature>
<dbReference type="InterPro" id="IPR003165">
    <property type="entry name" value="Piwi"/>
</dbReference>
<dbReference type="Proteomes" id="UP000746747">
    <property type="component" value="Unassembled WGS sequence"/>
</dbReference>
<dbReference type="SMART" id="SM00950">
    <property type="entry name" value="Piwi"/>
    <property type="match status" value="1"/>
</dbReference>
<keyword evidence="3" id="KW-1185">Reference proteome</keyword>
<organism evidence="2 3">
    <name type="scientific">Cercopithifilaria johnstoni</name>
    <dbReference type="NCBI Taxonomy" id="2874296"/>
    <lineage>
        <taxon>Eukaryota</taxon>
        <taxon>Metazoa</taxon>
        <taxon>Ecdysozoa</taxon>
        <taxon>Nematoda</taxon>
        <taxon>Chromadorea</taxon>
        <taxon>Rhabditida</taxon>
        <taxon>Spirurina</taxon>
        <taxon>Spiruromorpha</taxon>
        <taxon>Filarioidea</taxon>
        <taxon>Onchocercidae</taxon>
        <taxon>Cercopithifilaria</taxon>
    </lineage>
</organism>
<reference evidence="2" key="1">
    <citation type="submission" date="2021-09" db="EMBL/GenBank/DDBJ databases">
        <authorList>
            <consortium name="Pathogen Informatics"/>
        </authorList>
    </citation>
    <scope>NUCLEOTIDE SEQUENCE</scope>
</reference>
<protein>
    <recommendedName>
        <fullName evidence="1">Piwi domain-containing protein</fullName>
    </recommendedName>
</protein>
<proteinExistence type="predicted"/>
<dbReference type="InterPro" id="IPR012337">
    <property type="entry name" value="RNaseH-like_sf"/>
</dbReference>
<dbReference type="GO" id="GO:0003676">
    <property type="term" value="F:nucleic acid binding"/>
    <property type="evidence" value="ECO:0007669"/>
    <property type="project" value="InterPro"/>
</dbReference>
<accession>A0A8J2M5N5</accession>
<dbReference type="InterPro" id="IPR036397">
    <property type="entry name" value="RNaseH_sf"/>
</dbReference>
<dbReference type="PANTHER" id="PTHR22891">
    <property type="entry name" value="EUKARYOTIC TRANSLATION INITIATION FACTOR 2C"/>
    <property type="match status" value="1"/>
</dbReference>
<dbReference type="Pfam" id="PF02171">
    <property type="entry name" value="Piwi"/>
    <property type="match status" value="1"/>
</dbReference>